<reference evidence="2 3" key="1">
    <citation type="submission" date="2021-06" db="EMBL/GenBank/DDBJ databases">
        <title>Caerostris extrusa draft genome.</title>
        <authorList>
            <person name="Kono N."/>
            <person name="Arakawa K."/>
        </authorList>
    </citation>
    <scope>NUCLEOTIDE SEQUENCE [LARGE SCALE GENOMIC DNA]</scope>
</reference>
<dbReference type="AlphaFoldDB" id="A0AAV4WNU9"/>
<feature type="region of interest" description="Disordered" evidence="1">
    <location>
        <begin position="39"/>
        <end position="58"/>
    </location>
</feature>
<dbReference type="EMBL" id="BPLR01016506">
    <property type="protein sequence ID" value="GIY84357.1"/>
    <property type="molecule type" value="Genomic_DNA"/>
</dbReference>
<comment type="caution">
    <text evidence="2">The sequence shown here is derived from an EMBL/GenBank/DDBJ whole genome shotgun (WGS) entry which is preliminary data.</text>
</comment>
<dbReference type="Proteomes" id="UP001054945">
    <property type="component" value="Unassembled WGS sequence"/>
</dbReference>
<organism evidence="2 3">
    <name type="scientific">Caerostris extrusa</name>
    <name type="common">Bark spider</name>
    <name type="synonym">Caerostris bankana</name>
    <dbReference type="NCBI Taxonomy" id="172846"/>
    <lineage>
        <taxon>Eukaryota</taxon>
        <taxon>Metazoa</taxon>
        <taxon>Ecdysozoa</taxon>
        <taxon>Arthropoda</taxon>
        <taxon>Chelicerata</taxon>
        <taxon>Arachnida</taxon>
        <taxon>Araneae</taxon>
        <taxon>Araneomorphae</taxon>
        <taxon>Entelegynae</taxon>
        <taxon>Araneoidea</taxon>
        <taxon>Araneidae</taxon>
        <taxon>Caerostris</taxon>
    </lineage>
</organism>
<protein>
    <submittedName>
        <fullName evidence="2">Uncharacterized protein</fullName>
    </submittedName>
</protein>
<accession>A0AAV4WNU9</accession>
<evidence type="ECO:0000313" key="3">
    <source>
        <dbReference type="Proteomes" id="UP001054945"/>
    </source>
</evidence>
<name>A0AAV4WNU9_CAEEX</name>
<proteinExistence type="predicted"/>
<keyword evidence="3" id="KW-1185">Reference proteome</keyword>
<evidence type="ECO:0000256" key="1">
    <source>
        <dbReference type="SAM" id="MobiDB-lite"/>
    </source>
</evidence>
<sequence length="83" mass="9066">MLLVTRTPKRGKSATASIDATCLWSNIDADAFRGILKSSGKMQQGPAGRDPATEFTQRNARSQAHHCAAGFIRRPCCLSLYKQ</sequence>
<evidence type="ECO:0000313" key="2">
    <source>
        <dbReference type="EMBL" id="GIY84357.1"/>
    </source>
</evidence>
<gene>
    <name evidence="2" type="ORF">CEXT_339041</name>
</gene>